<gene>
    <name evidence="5" type="ORF">F1735_06645</name>
</gene>
<dbReference type="SUPFAM" id="SSF100950">
    <property type="entry name" value="NagB/RpiA/CoA transferase-like"/>
    <property type="match status" value="1"/>
</dbReference>
<keyword evidence="6" id="KW-1185">Reference proteome</keyword>
<sequence length="217" mass="23249">MTGEPRIPCGHAAQPASAHANDAIAHSANKASLRATLKAARRALDPLDKARRDALIGARVLAWWRAHSTREADQVLGVYWPLRGEPDLQPLYLELARAGVPLALPLVVAPDSALAFVAWVPGEAMVSDRMGVAVPAEQRMVDRPGLLLVPCLGFTAERYRLGYGGGYYDRTLEDAPRPVTVGVAYQADQVAFAEGQHDVALDVVLTEGSSLPPGTDR</sequence>
<comment type="similarity">
    <text evidence="1 4">Belongs to the 5-formyltetrahydrofolate cyclo-ligase family.</text>
</comment>
<protein>
    <recommendedName>
        <fullName evidence="4">5-formyltetrahydrofolate cyclo-ligase</fullName>
        <ecNumber evidence="4">6.3.3.2</ecNumber>
    </recommendedName>
</protein>
<comment type="catalytic activity">
    <reaction evidence="4">
        <text>(6S)-5-formyl-5,6,7,8-tetrahydrofolate + ATP = (6R)-5,10-methenyltetrahydrofolate + ADP + phosphate</text>
        <dbReference type="Rhea" id="RHEA:10488"/>
        <dbReference type="ChEBI" id="CHEBI:30616"/>
        <dbReference type="ChEBI" id="CHEBI:43474"/>
        <dbReference type="ChEBI" id="CHEBI:57455"/>
        <dbReference type="ChEBI" id="CHEBI:57457"/>
        <dbReference type="ChEBI" id="CHEBI:456216"/>
        <dbReference type="EC" id="6.3.3.2"/>
    </reaction>
</comment>
<evidence type="ECO:0000256" key="1">
    <source>
        <dbReference type="ARBA" id="ARBA00010638"/>
    </source>
</evidence>
<keyword evidence="3 4" id="KW-0067">ATP-binding</keyword>
<dbReference type="Gene3D" id="3.40.50.10420">
    <property type="entry name" value="NagB/RpiA/CoA transferase-like"/>
    <property type="match status" value="1"/>
</dbReference>
<organism evidence="5 6">
    <name type="scientific">Massilia genomosp. 1</name>
    <dbReference type="NCBI Taxonomy" id="2609280"/>
    <lineage>
        <taxon>Bacteria</taxon>
        <taxon>Pseudomonadati</taxon>
        <taxon>Pseudomonadota</taxon>
        <taxon>Betaproteobacteria</taxon>
        <taxon>Burkholderiales</taxon>
        <taxon>Oxalobacteraceae</taxon>
        <taxon>Telluria group</taxon>
        <taxon>Massilia</taxon>
    </lineage>
</organism>
<dbReference type="Proteomes" id="UP000610594">
    <property type="component" value="Unassembled WGS sequence"/>
</dbReference>
<comment type="cofactor">
    <cofactor evidence="4">
        <name>Mg(2+)</name>
        <dbReference type="ChEBI" id="CHEBI:18420"/>
    </cofactor>
</comment>
<evidence type="ECO:0000256" key="4">
    <source>
        <dbReference type="RuleBase" id="RU361279"/>
    </source>
</evidence>
<keyword evidence="5" id="KW-0436">Ligase</keyword>
<evidence type="ECO:0000313" key="6">
    <source>
        <dbReference type="Proteomes" id="UP000610594"/>
    </source>
</evidence>
<dbReference type="PIRSF" id="PIRSF006806">
    <property type="entry name" value="FTHF_cligase"/>
    <property type="match status" value="1"/>
</dbReference>
<dbReference type="InterPro" id="IPR037171">
    <property type="entry name" value="NagB/RpiA_transferase-like"/>
</dbReference>
<accession>A0ABX0MPR4</accession>
<dbReference type="InterPro" id="IPR024185">
    <property type="entry name" value="FTHF_cligase-like_sf"/>
</dbReference>
<evidence type="ECO:0000313" key="5">
    <source>
        <dbReference type="EMBL" id="NHZ61983.1"/>
    </source>
</evidence>
<keyword evidence="4" id="KW-0479">Metal-binding</keyword>
<reference evidence="5 6" key="1">
    <citation type="submission" date="2019-10" db="EMBL/GenBank/DDBJ databases">
        <title>Taxonomy of Antarctic Massilia spp.: description of Massilia rubra sp. nov., Massilia aquatica sp. nov., Massilia mucilaginosa sp. nov., Massilia frigida sp. nov. isolated from streams, lakes and regoliths.</title>
        <authorList>
            <person name="Holochova P."/>
            <person name="Sedlacek I."/>
            <person name="Kralova S."/>
            <person name="Maslanova I."/>
            <person name="Busse H.-J."/>
            <person name="Stankova E."/>
            <person name="Vrbovska V."/>
            <person name="Kovarovic V."/>
            <person name="Bartak M."/>
            <person name="Svec P."/>
            <person name="Pantucek R."/>
        </authorList>
    </citation>
    <scope>NUCLEOTIDE SEQUENCE [LARGE SCALE GENOMIC DNA]</scope>
    <source>
        <strain evidence="5 6">CCM 8694</strain>
    </source>
</reference>
<name>A0ABX0MPR4_9BURK</name>
<evidence type="ECO:0000256" key="3">
    <source>
        <dbReference type="ARBA" id="ARBA00022840"/>
    </source>
</evidence>
<dbReference type="PANTHER" id="PTHR23407">
    <property type="entry name" value="ATPASE INHIBITOR/5-FORMYLTETRAHYDROFOLATE CYCLO-LIGASE"/>
    <property type="match status" value="1"/>
</dbReference>
<proteinExistence type="inferred from homology"/>
<keyword evidence="2 4" id="KW-0547">Nucleotide-binding</keyword>
<dbReference type="EC" id="6.3.3.2" evidence="4"/>
<comment type="caution">
    <text evidence="5">The sequence shown here is derived from an EMBL/GenBank/DDBJ whole genome shotgun (WGS) entry which is preliminary data.</text>
</comment>
<dbReference type="NCBIfam" id="TIGR02727">
    <property type="entry name" value="MTHFS_bact"/>
    <property type="match status" value="1"/>
</dbReference>
<dbReference type="Pfam" id="PF01812">
    <property type="entry name" value="5-FTHF_cyc-lig"/>
    <property type="match status" value="1"/>
</dbReference>
<dbReference type="InterPro" id="IPR002698">
    <property type="entry name" value="FTHF_cligase"/>
</dbReference>
<dbReference type="EMBL" id="WHJF01000012">
    <property type="protein sequence ID" value="NHZ61983.1"/>
    <property type="molecule type" value="Genomic_DNA"/>
</dbReference>
<dbReference type="GO" id="GO:0030272">
    <property type="term" value="F:5-formyltetrahydrofolate cyclo-ligase activity"/>
    <property type="evidence" value="ECO:0007669"/>
    <property type="project" value="UniProtKB-EC"/>
</dbReference>
<dbReference type="PANTHER" id="PTHR23407:SF1">
    <property type="entry name" value="5-FORMYLTETRAHYDROFOLATE CYCLO-LIGASE"/>
    <property type="match status" value="1"/>
</dbReference>
<keyword evidence="4" id="KW-0460">Magnesium</keyword>
<evidence type="ECO:0000256" key="2">
    <source>
        <dbReference type="ARBA" id="ARBA00022741"/>
    </source>
</evidence>